<dbReference type="InterPro" id="IPR029058">
    <property type="entry name" value="AB_hydrolase_fold"/>
</dbReference>
<accession>A0ABR7CJP6</accession>
<dbReference type="InterPro" id="IPR001375">
    <property type="entry name" value="Peptidase_S9_cat"/>
</dbReference>
<feature type="region of interest" description="Disordered" evidence="2">
    <location>
        <begin position="19"/>
        <end position="39"/>
    </location>
</feature>
<evidence type="ECO:0000256" key="2">
    <source>
        <dbReference type="SAM" id="MobiDB-lite"/>
    </source>
</evidence>
<dbReference type="PANTHER" id="PTHR48081:SF6">
    <property type="entry name" value="PEPTIDASE S9 PROLYL OLIGOPEPTIDASE CATALYTIC DOMAIN-CONTAINING PROTEIN"/>
    <property type="match status" value="1"/>
</dbReference>
<feature type="domain" description="Peptidase S9 prolyl oligopeptidase catalytic" evidence="4">
    <location>
        <begin position="130"/>
        <end position="291"/>
    </location>
</feature>
<dbReference type="Gene3D" id="3.40.50.1820">
    <property type="entry name" value="alpha/beta hydrolase"/>
    <property type="match status" value="1"/>
</dbReference>
<evidence type="ECO:0000313" key="5">
    <source>
        <dbReference type="EMBL" id="MBC5615814.1"/>
    </source>
</evidence>
<dbReference type="EMBL" id="JACOOK010000001">
    <property type="protein sequence ID" value="MBC5615814.1"/>
    <property type="molecule type" value="Genomic_DNA"/>
</dbReference>
<sequence>MKKMVWLAVLPLLLSAAESPGRTPEPNRTPEALPLYPKGAPESNGLSADSVKVLPDVIFGAVDADYLVLPADPTQATGQAVVICPGGGYGAICFDHEGLQVARWFNTQGVTAIVLRYRMPNGHPEIPLKDAQQMLELVRKQAPKWRVDPHRVGIIGFSAGGHLAAAVSTLFTGPDNRPDFTILCYAAISDDSDIIDKETFGNLTGPDASTRETSRYSCEKQVTERTPQAFIVLSDDDDNVLPGNSTRYYTALKNHNVPAELHIFPTGGHGWGWSESFRYKDELRAALGRWLEEIRK</sequence>
<keyword evidence="1 5" id="KW-0378">Hydrolase</keyword>
<dbReference type="PANTHER" id="PTHR48081">
    <property type="entry name" value="AB HYDROLASE SUPERFAMILY PROTEIN C4A8.06C"/>
    <property type="match status" value="1"/>
</dbReference>
<dbReference type="Proteomes" id="UP000636891">
    <property type="component" value="Unassembled WGS sequence"/>
</dbReference>
<gene>
    <name evidence="5" type="ORF">H8S08_02095</name>
</gene>
<feature type="signal peptide" evidence="3">
    <location>
        <begin position="1"/>
        <end position="16"/>
    </location>
</feature>
<dbReference type="InterPro" id="IPR050300">
    <property type="entry name" value="GDXG_lipolytic_enzyme"/>
</dbReference>
<name>A0ABR7CJP6_9BACT</name>
<reference evidence="5 6" key="1">
    <citation type="submission" date="2020-08" db="EMBL/GenBank/DDBJ databases">
        <title>Genome public.</title>
        <authorList>
            <person name="Liu C."/>
            <person name="Sun Q."/>
        </authorList>
    </citation>
    <scope>NUCLEOTIDE SEQUENCE [LARGE SCALE GENOMIC DNA]</scope>
    <source>
        <strain evidence="5 6">New-7</strain>
    </source>
</reference>
<keyword evidence="3" id="KW-0732">Signal</keyword>
<evidence type="ECO:0000259" key="4">
    <source>
        <dbReference type="Pfam" id="PF00326"/>
    </source>
</evidence>
<evidence type="ECO:0000313" key="6">
    <source>
        <dbReference type="Proteomes" id="UP000636891"/>
    </source>
</evidence>
<feature type="chain" id="PRO_5046973555" evidence="3">
    <location>
        <begin position="17"/>
        <end position="296"/>
    </location>
</feature>
<dbReference type="SUPFAM" id="SSF53474">
    <property type="entry name" value="alpha/beta-Hydrolases"/>
    <property type="match status" value="1"/>
</dbReference>
<proteinExistence type="predicted"/>
<dbReference type="Pfam" id="PF00326">
    <property type="entry name" value="Peptidase_S9"/>
    <property type="match status" value="1"/>
</dbReference>
<dbReference type="RefSeq" id="WP_118656347.1">
    <property type="nucleotide sequence ID" value="NZ_JACOOK010000001.1"/>
</dbReference>
<dbReference type="GO" id="GO:0016787">
    <property type="term" value="F:hydrolase activity"/>
    <property type="evidence" value="ECO:0007669"/>
    <property type="project" value="UniProtKB-KW"/>
</dbReference>
<evidence type="ECO:0000256" key="3">
    <source>
        <dbReference type="SAM" id="SignalP"/>
    </source>
</evidence>
<organism evidence="5 6">
    <name type="scientific">Alistipes hominis</name>
    <dbReference type="NCBI Taxonomy" id="2763015"/>
    <lineage>
        <taxon>Bacteria</taxon>
        <taxon>Pseudomonadati</taxon>
        <taxon>Bacteroidota</taxon>
        <taxon>Bacteroidia</taxon>
        <taxon>Bacteroidales</taxon>
        <taxon>Rikenellaceae</taxon>
        <taxon>Alistipes</taxon>
    </lineage>
</organism>
<comment type="caution">
    <text evidence="5">The sequence shown here is derived from an EMBL/GenBank/DDBJ whole genome shotgun (WGS) entry which is preliminary data.</text>
</comment>
<keyword evidence="6" id="KW-1185">Reference proteome</keyword>
<evidence type="ECO:0000256" key="1">
    <source>
        <dbReference type="ARBA" id="ARBA00022801"/>
    </source>
</evidence>
<protein>
    <submittedName>
        <fullName evidence="5">Alpha/beta hydrolase</fullName>
    </submittedName>
</protein>